<evidence type="ECO:0000256" key="2">
    <source>
        <dbReference type="SAM" id="MobiDB-lite"/>
    </source>
</evidence>
<comment type="caution">
    <text evidence="3">The sequence shown here is derived from an EMBL/GenBank/DDBJ whole genome shotgun (WGS) entry which is preliminary data.</text>
</comment>
<protein>
    <submittedName>
        <fullName evidence="3">Eukaryotic translation initiation factor 2 subunit 1</fullName>
    </submittedName>
</protein>
<organism evidence="3 4">
    <name type="scientific">Thelohanellus kitauei</name>
    <name type="common">Myxosporean</name>
    <dbReference type="NCBI Taxonomy" id="669202"/>
    <lineage>
        <taxon>Eukaryota</taxon>
        <taxon>Metazoa</taxon>
        <taxon>Cnidaria</taxon>
        <taxon>Myxozoa</taxon>
        <taxon>Myxosporea</taxon>
        <taxon>Bivalvulida</taxon>
        <taxon>Platysporina</taxon>
        <taxon>Myxobolidae</taxon>
        <taxon>Thelohanellus</taxon>
    </lineage>
</organism>
<dbReference type="Proteomes" id="UP000031668">
    <property type="component" value="Unassembled WGS sequence"/>
</dbReference>
<dbReference type="InterPro" id="IPR024054">
    <property type="entry name" value="TIF2_asu_middle_sf"/>
</dbReference>
<proteinExistence type="predicted"/>
<dbReference type="PANTHER" id="PTHR10602:SF0">
    <property type="entry name" value="EUKARYOTIC TRANSLATION INITIATION FACTOR 2 SUBUNIT 1"/>
    <property type="match status" value="1"/>
</dbReference>
<dbReference type="Gene3D" id="1.10.150.190">
    <property type="entry name" value="Translation initiation factor 2, subunit 1, domain 2"/>
    <property type="match status" value="1"/>
</dbReference>
<feature type="region of interest" description="Disordered" evidence="2">
    <location>
        <begin position="179"/>
        <end position="199"/>
    </location>
</feature>
<dbReference type="GO" id="GO:0043022">
    <property type="term" value="F:ribosome binding"/>
    <property type="evidence" value="ECO:0007669"/>
    <property type="project" value="TreeGrafter"/>
</dbReference>
<dbReference type="SUPFAM" id="SSF116742">
    <property type="entry name" value="eIF2alpha middle domain-like"/>
    <property type="match status" value="1"/>
</dbReference>
<dbReference type="GO" id="GO:0033290">
    <property type="term" value="C:eukaryotic 48S preinitiation complex"/>
    <property type="evidence" value="ECO:0007669"/>
    <property type="project" value="TreeGrafter"/>
</dbReference>
<accession>A0A0C2N432</accession>
<keyword evidence="1" id="KW-0648">Protein biosynthesis</keyword>
<evidence type="ECO:0000256" key="1">
    <source>
        <dbReference type="ARBA" id="ARBA00022917"/>
    </source>
</evidence>
<dbReference type="OrthoDB" id="1685042at2759"/>
<dbReference type="InterPro" id="IPR024055">
    <property type="entry name" value="TIF2_asu_C"/>
</dbReference>
<reference evidence="3 4" key="1">
    <citation type="journal article" date="2014" name="Genome Biol. Evol.">
        <title>The genome of the myxosporean Thelohanellus kitauei shows adaptations to nutrient acquisition within its fish host.</title>
        <authorList>
            <person name="Yang Y."/>
            <person name="Xiong J."/>
            <person name="Zhou Z."/>
            <person name="Huo F."/>
            <person name="Miao W."/>
            <person name="Ran C."/>
            <person name="Liu Y."/>
            <person name="Zhang J."/>
            <person name="Feng J."/>
            <person name="Wang M."/>
            <person name="Wang M."/>
            <person name="Wang L."/>
            <person name="Yao B."/>
        </authorList>
    </citation>
    <scope>NUCLEOTIDE SEQUENCE [LARGE SCALE GENOMIC DNA]</scope>
    <source>
        <strain evidence="3">Wuqing</strain>
    </source>
</reference>
<dbReference type="EMBL" id="JWZT01001864">
    <property type="protein sequence ID" value="KII71085.1"/>
    <property type="molecule type" value="Genomic_DNA"/>
</dbReference>
<dbReference type="SUPFAM" id="SSF110993">
    <property type="entry name" value="eIF-2-alpha, C-terminal domain"/>
    <property type="match status" value="1"/>
</dbReference>
<keyword evidence="3" id="KW-0396">Initiation factor</keyword>
<dbReference type="InterPro" id="IPR011488">
    <property type="entry name" value="TIF_2_asu"/>
</dbReference>
<sequence>MGIKTNEEFERLMSETAWRFHEKYKDCGGGYEAFRRILKDPSILDECNITEDQKRILYDAIKHRLEPRRAKARADVEVTCYAEEGIEAVKAALLDGVEFSNKTEIPVKINLIAPPVYMVHTMVMDRKEGLSVMNDVVATIKSSILKRGGQFVLKNPPKILNDIDEEELNRQMEKLERANELIDGDDNDTSQSDEEGIDDEESCIGDLNLKAIDAEESCIGGVTSVLDI</sequence>
<dbReference type="GO" id="GO:0003743">
    <property type="term" value="F:translation initiation factor activity"/>
    <property type="evidence" value="ECO:0007669"/>
    <property type="project" value="UniProtKB-KW"/>
</dbReference>
<feature type="compositionally biased region" description="Acidic residues" evidence="2">
    <location>
        <begin position="182"/>
        <end position="199"/>
    </location>
</feature>
<gene>
    <name evidence="3" type="ORF">RF11_00381</name>
</gene>
<dbReference type="GO" id="GO:0005850">
    <property type="term" value="C:eukaryotic translation initiation factor 2 complex"/>
    <property type="evidence" value="ECO:0007669"/>
    <property type="project" value="TreeGrafter"/>
</dbReference>
<dbReference type="PANTHER" id="PTHR10602">
    <property type="entry name" value="EUKARYOTIC TRANSLATION INITIATION FACTOR 2 SUBUNIT 1"/>
    <property type="match status" value="1"/>
</dbReference>
<dbReference type="GO" id="GO:0003723">
    <property type="term" value="F:RNA binding"/>
    <property type="evidence" value="ECO:0007669"/>
    <property type="project" value="InterPro"/>
</dbReference>
<dbReference type="AlphaFoldDB" id="A0A0C2N432"/>
<evidence type="ECO:0000313" key="4">
    <source>
        <dbReference type="Proteomes" id="UP000031668"/>
    </source>
</evidence>
<dbReference type="Gene3D" id="3.30.70.1130">
    <property type="entry name" value="EIF_2_alpha"/>
    <property type="match status" value="1"/>
</dbReference>
<dbReference type="Pfam" id="PF07541">
    <property type="entry name" value="EIF_2_alpha"/>
    <property type="match status" value="1"/>
</dbReference>
<evidence type="ECO:0000313" key="3">
    <source>
        <dbReference type="EMBL" id="KII71085.1"/>
    </source>
</evidence>
<keyword evidence="4" id="KW-1185">Reference proteome</keyword>
<name>A0A0C2N432_THEKT</name>